<comment type="catalytic activity">
    <reaction evidence="6">
        <text>a quinone + sn-glycerol 3-phosphate = dihydroxyacetone phosphate + a quinol</text>
        <dbReference type="Rhea" id="RHEA:18977"/>
        <dbReference type="ChEBI" id="CHEBI:24646"/>
        <dbReference type="ChEBI" id="CHEBI:57597"/>
        <dbReference type="ChEBI" id="CHEBI:57642"/>
        <dbReference type="ChEBI" id="CHEBI:132124"/>
        <dbReference type="EC" id="1.1.5.3"/>
    </reaction>
</comment>
<comment type="cofactor">
    <cofactor evidence="1 6">
        <name>FAD</name>
        <dbReference type="ChEBI" id="CHEBI:57692"/>
    </cofactor>
</comment>
<dbReference type="PRINTS" id="PR01001">
    <property type="entry name" value="FADG3PDH"/>
</dbReference>
<evidence type="ECO:0000256" key="3">
    <source>
        <dbReference type="ARBA" id="ARBA00022630"/>
    </source>
</evidence>
<gene>
    <name evidence="9" type="primary">glpD</name>
    <name evidence="9" type="ORF">U1T56_13140</name>
</gene>
<evidence type="ECO:0000259" key="8">
    <source>
        <dbReference type="Pfam" id="PF16901"/>
    </source>
</evidence>
<keyword evidence="3 6" id="KW-0285">Flavoprotein</keyword>
<dbReference type="GO" id="GO:0004368">
    <property type="term" value="F:glycerol-3-phosphate dehydrogenase (quinone) activity"/>
    <property type="evidence" value="ECO:0007669"/>
    <property type="project" value="UniProtKB-EC"/>
</dbReference>
<organism evidence="9 10">
    <name type="scientific">Benzoatithermus flavus</name>
    <dbReference type="NCBI Taxonomy" id="3108223"/>
    <lineage>
        <taxon>Bacteria</taxon>
        <taxon>Pseudomonadati</taxon>
        <taxon>Pseudomonadota</taxon>
        <taxon>Alphaproteobacteria</taxon>
        <taxon>Geminicoccales</taxon>
        <taxon>Geminicoccaceae</taxon>
        <taxon>Benzoatithermus</taxon>
    </lineage>
</organism>
<evidence type="ECO:0000313" key="9">
    <source>
        <dbReference type="EMBL" id="MEK0084103.1"/>
    </source>
</evidence>
<comment type="similarity">
    <text evidence="2 6">Belongs to the FAD-dependent glycerol-3-phosphate dehydrogenase family.</text>
</comment>
<dbReference type="EC" id="1.1.5.3" evidence="6"/>
<dbReference type="PROSITE" id="PS00977">
    <property type="entry name" value="FAD_G3PDH_1"/>
    <property type="match status" value="1"/>
</dbReference>
<feature type="domain" description="FAD dependent oxidoreductase" evidence="7">
    <location>
        <begin position="10"/>
        <end position="366"/>
    </location>
</feature>
<comment type="caution">
    <text evidence="9">The sequence shown here is derived from an EMBL/GenBank/DDBJ whole genome shotgun (WGS) entry which is preliminary data.</text>
</comment>
<feature type="domain" description="Alpha-glycerophosphate oxidase C-terminal" evidence="8">
    <location>
        <begin position="388"/>
        <end position="484"/>
    </location>
</feature>
<dbReference type="InterPro" id="IPR000447">
    <property type="entry name" value="G3P_DH_FAD-dep"/>
</dbReference>
<name>A0ABU8XSF1_9PROT</name>
<reference evidence="9 10" key="1">
    <citation type="submission" date="2024-01" db="EMBL/GenBank/DDBJ databases">
        <title>Multi-omics insights into the function and evolution of sodium benzoate biodegradation pathways in Benzoatithermus flavus gen. nov., sp. nov. from hot spring.</title>
        <authorList>
            <person name="Hu C.-J."/>
            <person name="Li W.-J."/>
        </authorList>
    </citation>
    <scope>NUCLEOTIDE SEQUENCE [LARGE SCALE GENOMIC DNA]</scope>
    <source>
        <strain evidence="9 10">SYSU G07066</strain>
    </source>
</reference>
<dbReference type="NCBIfam" id="NF008899">
    <property type="entry name" value="PRK12266.1"/>
    <property type="match status" value="1"/>
</dbReference>
<evidence type="ECO:0000256" key="4">
    <source>
        <dbReference type="ARBA" id="ARBA00022827"/>
    </source>
</evidence>
<dbReference type="InterPro" id="IPR038299">
    <property type="entry name" value="DAO_C_sf"/>
</dbReference>
<keyword evidence="4" id="KW-0274">FAD</keyword>
<dbReference type="Gene3D" id="3.50.50.60">
    <property type="entry name" value="FAD/NAD(P)-binding domain"/>
    <property type="match status" value="1"/>
</dbReference>
<accession>A0ABU8XSF1</accession>
<evidence type="ECO:0000256" key="5">
    <source>
        <dbReference type="ARBA" id="ARBA00023002"/>
    </source>
</evidence>
<proteinExistence type="inferred from homology"/>
<dbReference type="Pfam" id="PF01266">
    <property type="entry name" value="DAO"/>
    <property type="match status" value="1"/>
</dbReference>
<dbReference type="InterPro" id="IPR031656">
    <property type="entry name" value="DAO_C"/>
</dbReference>
<keyword evidence="5 6" id="KW-0560">Oxidoreductase</keyword>
<evidence type="ECO:0000313" key="10">
    <source>
        <dbReference type="Proteomes" id="UP001375743"/>
    </source>
</evidence>
<dbReference type="SUPFAM" id="SSF51905">
    <property type="entry name" value="FAD/NAD(P)-binding domain"/>
    <property type="match status" value="1"/>
</dbReference>
<protein>
    <recommendedName>
        <fullName evidence="6">Glycerol-3-phosphate dehydrogenase</fullName>
        <ecNumber evidence="6">1.1.5.3</ecNumber>
    </recommendedName>
</protein>
<keyword evidence="10" id="KW-1185">Reference proteome</keyword>
<dbReference type="Gene3D" id="3.30.9.10">
    <property type="entry name" value="D-Amino Acid Oxidase, subunit A, domain 2"/>
    <property type="match status" value="1"/>
</dbReference>
<dbReference type="Gene3D" id="1.10.8.870">
    <property type="entry name" value="Alpha-glycerophosphate oxidase, cap domain"/>
    <property type="match status" value="1"/>
</dbReference>
<evidence type="ECO:0000259" key="7">
    <source>
        <dbReference type="Pfam" id="PF01266"/>
    </source>
</evidence>
<evidence type="ECO:0000256" key="6">
    <source>
        <dbReference type="RuleBase" id="RU361217"/>
    </source>
</evidence>
<dbReference type="PANTHER" id="PTHR11985">
    <property type="entry name" value="GLYCEROL-3-PHOSPHATE DEHYDROGENASE"/>
    <property type="match status" value="1"/>
</dbReference>
<dbReference type="PANTHER" id="PTHR11985:SF15">
    <property type="entry name" value="GLYCEROL-3-PHOSPHATE DEHYDROGENASE, MITOCHONDRIAL"/>
    <property type="match status" value="1"/>
</dbReference>
<evidence type="ECO:0000256" key="1">
    <source>
        <dbReference type="ARBA" id="ARBA00001974"/>
    </source>
</evidence>
<sequence length="506" mass="56239">MTDSAGRPFDLLVVGGGINGTGIARDAAGRGLRVLLVEQDDLASHTSSSKLTQGGLPYLEHHGFRLVREALIEREVLLRAAPHLVSPLTFLLPHSPEQRPAWLIRLGLFLYDHLGGREILSGSKAVRLDDGSVYGVPLEPRYWRGFTYGDCRVDDSRLAVLNAVDARERGAEIRTRTRLVTAARTADSWRVELEDEDKGARSTVVVRALVNAAGPWVQEPIRSRLGRESRMRVRLVKGSHIVVPKLYDGEHAYSLQNDDRRIVFVIPYEDRFSLIGTTDVAYEGDPANVAISPGETDYLCRAVNRYLLRKVAPQDVIRAYADVRPLHDDKTGNVSAATRDHAFDLEGGPGQPVLLSVFGGKLTTYRKLAEHALSKLQPHLGFTKGPWTATAHLPGGDIAGARFDRFLQVTLRARPWLPESLARRLARAYGTRLERVLGTAQTLDQLGREILPGLFEAELDYLRREEWARTPEDVLWRRSKLGLHLGPEAATRLRGYFTPQSAVAAE</sequence>
<dbReference type="Pfam" id="PF16901">
    <property type="entry name" value="DAO_C"/>
    <property type="match status" value="1"/>
</dbReference>
<dbReference type="PROSITE" id="PS00978">
    <property type="entry name" value="FAD_G3PDH_2"/>
    <property type="match status" value="1"/>
</dbReference>
<dbReference type="EMBL" id="JBBLZC010000012">
    <property type="protein sequence ID" value="MEK0084103.1"/>
    <property type="molecule type" value="Genomic_DNA"/>
</dbReference>
<dbReference type="Gene3D" id="6.10.250.1890">
    <property type="match status" value="1"/>
</dbReference>
<dbReference type="NCBIfam" id="NF009906">
    <property type="entry name" value="PRK13369.1"/>
    <property type="match status" value="1"/>
</dbReference>
<dbReference type="InterPro" id="IPR036188">
    <property type="entry name" value="FAD/NAD-bd_sf"/>
</dbReference>
<dbReference type="RefSeq" id="WP_418159950.1">
    <property type="nucleotide sequence ID" value="NZ_JBBLZC010000012.1"/>
</dbReference>
<dbReference type="InterPro" id="IPR006076">
    <property type="entry name" value="FAD-dep_OxRdtase"/>
</dbReference>
<dbReference type="Proteomes" id="UP001375743">
    <property type="component" value="Unassembled WGS sequence"/>
</dbReference>
<evidence type="ECO:0000256" key="2">
    <source>
        <dbReference type="ARBA" id="ARBA00007330"/>
    </source>
</evidence>